<proteinExistence type="predicted"/>
<name>A0ABY5NR98_9FLAO</name>
<dbReference type="InterPro" id="IPR005901">
    <property type="entry name" value="GLPGLI"/>
</dbReference>
<evidence type="ECO:0000313" key="1">
    <source>
        <dbReference type="EMBL" id="UUV20983.1"/>
    </source>
</evidence>
<sequence length="259" mass="30396">MKNIILTLVWFYCHATNAQHLKITYKQFQTYDYTSVIDTYLYINTKENKSILVQDYKSQKELDEKINDIAHADAYATLDRSIPYDFIFLDLTKKSISMYEDFARKIYMVDDVFPEISWQLIDEQKTINDIKVNKAIGTYRGNTWYVWYAPSIPYSFGPWKLNGLPGLILEAKDIAGNIVFNVEKIQYNVICNDCTPPGNNLHKITLKEYLILQDNFTNNLEADLPRGTTVSYTKKSILTKELKFEFPIKFLWEEEPKKQ</sequence>
<dbReference type="NCBIfam" id="TIGR01200">
    <property type="entry name" value="GLPGLI"/>
    <property type="match status" value="1"/>
</dbReference>
<gene>
    <name evidence="1" type="ORF">NPX36_11740</name>
</gene>
<protein>
    <submittedName>
        <fullName evidence="1">GLPGLI family protein</fullName>
    </submittedName>
</protein>
<dbReference type="Proteomes" id="UP001317001">
    <property type="component" value="Chromosome"/>
</dbReference>
<evidence type="ECO:0000313" key="2">
    <source>
        <dbReference type="Proteomes" id="UP001317001"/>
    </source>
</evidence>
<dbReference type="Pfam" id="PF09697">
    <property type="entry name" value="Porph_ging"/>
    <property type="match status" value="1"/>
</dbReference>
<dbReference type="RefSeq" id="WP_257498900.1">
    <property type="nucleotide sequence ID" value="NZ_CP102382.1"/>
</dbReference>
<keyword evidence="2" id="KW-1185">Reference proteome</keyword>
<dbReference type="EMBL" id="CP102382">
    <property type="protein sequence ID" value="UUV20983.1"/>
    <property type="molecule type" value="Genomic_DNA"/>
</dbReference>
<accession>A0ABY5NR98</accession>
<organism evidence="1 2">
    <name type="scientific">Paenimyroides aestuarii</name>
    <dbReference type="NCBI Taxonomy" id="2968490"/>
    <lineage>
        <taxon>Bacteria</taxon>
        <taxon>Pseudomonadati</taxon>
        <taxon>Bacteroidota</taxon>
        <taxon>Flavobacteriia</taxon>
        <taxon>Flavobacteriales</taxon>
        <taxon>Flavobacteriaceae</taxon>
        <taxon>Paenimyroides</taxon>
    </lineage>
</organism>
<reference evidence="1 2" key="1">
    <citation type="submission" date="2022-08" db="EMBL/GenBank/DDBJ databases">
        <title>Myroides zhujiangensis sp. nov., a novel bacterium isolated from sediment in the Pearl River Estuary.</title>
        <authorList>
            <person name="Cui L."/>
        </authorList>
    </citation>
    <scope>NUCLEOTIDE SEQUENCE [LARGE SCALE GENOMIC DNA]</scope>
    <source>
        <strain evidence="1 2">SCSIO 72103</strain>
    </source>
</reference>